<evidence type="ECO:0000313" key="7">
    <source>
        <dbReference type="Proteomes" id="UP000693981"/>
    </source>
</evidence>
<evidence type="ECO:0000313" key="6">
    <source>
        <dbReference type="EMBL" id="KAG7400974.1"/>
    </source>
</evidence>
<feature type="domain" description="RRM" evidence="5">
    <location>
        <begin position="88"/>
        <end position="166"/>
    </location>
</feature>
<dbReference type="OrthoDB" id="6159137at2759"/>
<dbReference type="Proteomes" id="UP000693981">
    <property type="component" value="Unassembled WGS sequence"/>
</dbReference>
<keyword evidence="3" id="KW-0694">RNA-binding</keyword>
<comment type="caution">
    <text evidence="6">The sequence shown here is derived from an EMBL/GenBank/DDBJ whole genome shotgun (WGS) entry which is preliminary data.</text>
</comment>
<dbReference type="InterPro" id="IPR034143">
    <property type="entry name" value="snRNP70_RRM"/>
</dbReference>
<dbReference type="InterPro" id="IPR000504">
    <property type="entry name" value="RRM_dom"/>
</dbReference>
<dbReference type="PROSITE" id="PS50102">
    <property type="entry name" value="RRM"/>
    <property type="match status" value="1"/>
</dbReference>
<name>A0A8T1X6K7_9STRA</name>
<feature type="compositionally biased region" description="Basic residues" evidence="4">
    <location>
        <begin position="1"/>
        <end position="12"/>
    </location>
</feature>
<keyword evidence="2" id="KW-0539">Nucleus</keyword>
<protein>
    <submittedName>
        <fullName evidence="6">Small nuclear ribonucleoprotein 35kDa (U11 U12)</fullName>
    </submittedName>
</protein>
<dbReference type="GO" id="GO:0000398">
    <property type="term" value="P:mRNA splicing, via spliceosome"/>
    <property type="evidence" value="ECO:0007669"/>
    <property type="project" value="TreeGrafter"/>
</dbReference>
<feature type="compositionally biased region" description="Basic and acidic residues" evidence="4">
    <location>
        <begin position="183"/>
        <end position="199"/>
    </location>
</feature>
<dbReference type="PANTHER" id="PTHR13952:SF6">
    <property type="entry name" value="U11_U12 SMALL NUCLEAR RIBONUCLEOPROTEIN 35 KDA PROTEIN"/>
    <property type="match status" value="1"/>
</dbReference>
<organism evidence="6 7">
    <name type="scientific">Phytophthora boehmeriae</name>
    <dbReference type="NCBI Taxonomy" id="109152"/>
    <lineage>
        <taxon>Eukaryota</taxon>
        <taxon>Sar</taxon>
        <taxon>Stramenopiles</taxon>
        <taxon>Oomycota</taxon>
        <taxon>Peronosporomycetes</taxon>
        <taxon>Peronosporales</taxon>
        <taxon>Peronosporaceae</taxon>
        <taxon>Phytophthora</taxon>
    </lineage>
</organism>
<evidence type="ECO:0000256" key="1">
    <source>
        <dbReference type="ARBA" id="ARBA00004123"/>
    </source>
</evidence>
<feature type="region of interest" description="Disordered" evidence="4">
    <location>
        <begin position="1"/>
        <end position="41"/>
    </location>
</feature>
<dbReference type="AlphaFoldDB" id="A0A8T1X6K7"/>
<sequence>MAGDKRRRSRSRDRRDSKRSSARSQPSFASRNAGTSGRRHWFAEEYDPVQIGSIDGTDTTPHDKGLVRAQKARFDPKTDPQIQGDPFATLFVGRLHFDTTEDTLRSFFGAYGPIRRLRLVRDKATQKSKGYAFVEFADERDFERAYRQTHRRVIDGATILVDFERSRVMKGWKPRRLGGGLGGRKESGQLRFGGRDRPFRAPMGGRR</sequence>
<comment type="subcellular location">
    <subcellularLocation>
        <location evidence="1">Nucleus</location>
    </subcellularLocation>
</comment>
<keyword evidence="7" id="KW-1185">Reference proteome</keyword>
<evidence type="ECO:0000256" key="4">
    <source>
        <dbReference type="SAM" id="MobiDB-lite"/>
    </source>
</evidence>
<accession>A0A8T1X6K7</accession>
<evidence type="ECO:0000259" key="5">
    <source>
        <dbReference type="PROSITE" id="PS50102"/>
    </source>
</evidence>
<feature type="compositionally biased region" description="Polar residues" evidence="4">
    <location>
        <begin position="25"/>
        <end position="35"/>
    </location>
</feature>
<gene>
    <name evidence="6" type="primary">SNRNP35</name>
    <name evidence="6" type="ORF">PHYBOEH_003564</name>
</gene>
<evidence type="ECO:0000256" key="3">
    <source>
        <dbReference type="PROSITE-ProRule" id="PRU00176"/>
    </source>
</evidence>
<dbReference type="InterPro" id="IPR051183">
    <property type="entry name" value="U1_U11-U12_snRNP_70-35kDa"/>
</dbReference>
<evidence type="ECO:0000256" key="2">
    <source>
        <dbReference type="ARBA" id="ARBA00023242"/>
    </source>
</evidence>
<dbReference type="SMART" id="SM00360">
    <property type="entry name" value="RRM"/>
    <property type="match status" value="1"/>
</dbReference>
<proteinExistence type="predicted"/>
<dbReference type="FunFam" id="3.30.70.330:FF:000132">
    <property type="entry name" value="Small nuclear ribonucleoprotein U11/U12 subunit 35"/>
    <property type="match status" value="1"/>
</dbReference>
<dbReference type="EMBL" id="JAGDFL010000020">
    <property type="protein sequence ID" value="KAG7400974.1"/>
    <property type="molecule type" value="Genomic_DNA"/>
</dbReference>
<dbReference type="Pfam" id="PF00076">
    <property type="entry name" value="RRM_1"/>
    <property type="match status" value="1"/>
</dbReference>
<dbReference type="PANTHER" id="PTHR13952">
    <property type="entry name" value="U1 SMALL NUCLEAR RIBONUCLEOPROTEIN 70 KD"/>
    <property type="match status" value="1"/>
</dbReference>
<reference evidence="6" key="1">
    <citation type="submission" date="2021-02" db="EMBL/GenBank/DDBJ databases">
        <authorList>
            <person name="Palmer J.M."/>
        </authorList>
    </citation>
    <scope>NUCLEOTIDE SEQUENCE</scope>
    <source>
        <strain evidence="6">SCRP23</strain>
    </source>
</reference>
<dbReference type="GO" id="GO:0030619">
    <property type="term" value="F:U1 snRNA binding"/>
    <property type="evidence" value="ECO:0007669"/>
    <property type="project" value="InterPro"/>
</dbReference>
<dbReference type="GO" id="GO:0003729">
    <property type="term" value="F:mRNA binding"/>
    <property type="evidence" value="ECO:0007669"/>
    <property type="project" value="TreeGrafter"/>
</dbReference>
<dbReference type="CDD" id="cd12236">
    <property type="entry name" value="RRM_snRNP70"/>
    <property type="match status" value="1"/>
</dbReference>
<dbReference type="GO" id="GO:0071011">
    <property type="term" value="C:precatalytic spliceosome"/>
    <property type="evidence" value="ECO:0007669"/>
    <property type="project" value="TreeGrafter"/>
</dbReference>
<feature type="region of interest" description="Disordered" evidence="4">
    <location>
        <begin position="179"/>
        <end position="207"/>
    </location>
</feature>
<keyword evidence="6" id="KW-0687">Ribonucleoprotein</keyword>